<keyword evidence="3 9" id="KW-0479">Metal-binding</keyword>
<dbReference type="InterPro" id="IPR034004">
    <property type="entry name" value="Zn_ribbon_RPA12_C"/>
</dbReference>
<feature type="binding site" evidence="9">
    <location>
        <position position="74"/>
    </location>
    <ligand>
        <name>Zn(2+)</name>
        <dbReference type="ChEBI" id="CHEBI:29105"/>
        <label>2</label>
    </ligand>
</feature>
<dbReference type="Pfam" id="PF01096">
    <property type="entry name" value="Zn_ribbon_TFIIS"/>
    <property type="match status" value="1"/>
</dbReference>
<dbReference type="EMBL" id="JAFCMP010000179">
    <property type="protein sequence ID" value="KAG5184164.1"/>
    <property type="molecule type" value="Genomic_DNA"/>
</dbReference>
<keyword evidence="13" id="KW-1185">Reference proteome</keyword>
<feature type="binding site" evidence="9">
    <location>
        <position position="26"/>
    </location>
    <ligand>
        <name>Zn(2+)</name>
        <dbReference type="ChEBI" id="CHEBI:29105"/>
        <label>1</label>
    </ligand>
</feature>
<comment type="caution">
    <text evidence="12">The sequence shown here is derived from an EMBL/GenBank/DDBJ whole genome shotgun (WGS) entry which is preliminary data.</text>
</comment>
<name>A0A836CG05_9STRA</name>
<dbReference type="InterPro" id="IPR001222">
    <property type="entry name" value="Znf_TFIIS"/>
</dbReference>
<dbReference type="GO" id="GO:0003676">
    <property type="term" value="F:nucleic acid binding"/>
    <property type="evidence" value="ECO:0007669"/>
    <property type="project" value="InterPro"/>
</dbReference>
<dbReference type="Gene3D" id="2.20.25.10">
    <property type="match status" value="1"/>
</dbReference>
<evidence type="ECO:0000313" key="12">
    <source>
        <dbReference type="EMBL" id="KAG5184164.1"/>
    </source>
</evidence>
<dbReference type="SUPFAM" id="SSF57783">
    <property type="entry name" value="Zinc beta-ribbon"/>
    <property type="match status" value="1"/>
</dbReference>
<dbReference type="SMART" id="SM00440">
    <property type="entry name" value="ZnF_C2C2"/>
    <property type="match status" value="1"/>
</dbReference>
<feature type="zinc finger region" description="C4-type" evidence="10">
    <location>
        <begin position="6"/>
        <end position="26"/>
    </location>
</feature>
<evidence type="ECO:0000256" key="7">
    <source>
        <dbReference type="ARBA" id="ARBA00023242"/>
    </source>
</evidence>
<reference evidence="12" key="1">
    <citation type="submission" date="2021-02" db="EMBL/GenBank/DDBJ databases">
        <title>First Annotated Genome of the Yellow-green Alga Tribonema minus.</title>
        <authorList>
            <person name="Mahan K.M."/>
        </authorList>
    </citation>
    <scope>NUCLEOTIDE SEQUENCE</scope>
    <source>
        <strain evidence="12">UTEX B ZZ1240</strain>
    </source>
</reference>
<evidence type="ECO:0000256" key="5">
    <source>
        <dbReference type="ARBA" id="ARBA00022833"/>
    </source>
</evidence>
<comment type="function">
    <text evidence="8">DNA-dependent RNA polymerase catalyzes the transcription of DNA into RNA using the four ribonucleoside triphosphates as substrates.</text>
</comment>
<dbReference type="GO" id="GO:0003899">
    <property type="term" value="F:DNA-directed RNA polymerase activity"/>
    <property type="evidence" value="ECO:0007669"/>
    <property type="project" value="InterPro"/>
</dbReference>
<dbReference type="CDD" id="cd10507">
    <property type="entry name" value="Zn-ribbon_RPA12"/>
    <property type="match status" value="1"/>
</dbReference>
<dbReference type="InterPro" id="IPR019761">
    <property type="entry name" value="DNA-dir_RNA_pol-M_15_CS"/>
</dbReference>
<keyword evidence="4 10" id="KW-0863">Zinc-finger</keyword>
<dbReference type="OrthoDB" id="10056816at2759"/>
<dbReference type="GO" id="GO:0008270">
    <property type="term" value="F:zinc ion binding"/>
    <property type="evidence" value="ECO:0007669"/>
    <property type="project" value="UniProtKB-KW"/>
</dbReference>
<feature type="binding site" evidence="9">
    <location>
        <position position="77"/>
    </location>
    <ligand>
        <name>Zn(2+)</name>
        <dbReference type="ChEBI" id="CHEBI:29105"/>
        <label>2</label>
    </ligand>
</feature>
<dbReference type="PANTHER" id="PTHR11239:SF14">
    <property type="entry name" value="DNA-DIRECTED RNA POLYMERASE I SUBUNIT RPA12"/>
    <property type="match status" value="1"/>
</dbReference>
<evidence type="ECO:0000256" key="10">
    <source>
        <dbReference type="PIRSR" id="PIRSR005586-2"/>
    </source>
</evidence>
<evidence type="ECO:0000256" key="8">
    <source>
        <dbReference type="PIRNR" id="PIRNR005586"/>
    </source>
</evidence>
<dbReference type="GO" id="GO:0006363">
    <property type="term" value="P:termination of RNA polymerase I transcription"/>
    <property type="evidence" value="ECO:0007669"/>
    <property type="project" value="TreeGrafter"/>
</dbReference>
<keyword evidence="5 9" id="KW-0862">Zinc</keyword>
<dbReference type="InterPro" id="IPR012164">
    <property type="entry name" value="Rpa12/Rpb9/Rpc10/TFS"/>
</dbReference>
<feature type="binding site" evidence="9">
    <location>
        <position position="102"/>
    </location>
    <ligand>
        <name>Zn(2+)</name>
        <dbReference type="ChEBI" id="CHEBI:29105"/>
        <label>2</label>
    </ligand>
</feature>
<keyword evidence="2 8" id="KW-0240">DNA-directed RNA polymerase</keyword>
<feature type="binding site" evidence="9">
    <location>
        <position position="6"/>
    </location>
    <ligand>
        <name>Zn(2+)</name>
        <dbReference type="ChEBI" id="CHEBI:29105"/>
        <label>1</label>
    </ligand>
</feature>
<evidence type="ECO:0000256" key="1">
    <source>
        <dbReference type="ARBA" id="ARBA00004604"/>
    </source>
</evidence>
<keyword evidence="7 8" id="KW-0539">Nucleus</keyword>
<sequence length="115" mass="13171">MTWPFCPTCGAVLALPEYGDVECGNCKAEMTFESFGKVELITQSAPRPLPRWVEELENKGIREKQKRATVDEQCPKCGHPEMEFYTMQLRSADEGQTVFYECLNKNCQHKFSVNN</sequence>
<protein>
    <recommendedName>
        <fullName evidence="8">DNA-directed RNA polymerase subunit</fullName>
    </recommendedName>
</protein>
<feature type="binding site" evidence="9">
    <location>
        <position position="23"/>
    </location>
    <ligand>
        <name>Zn(2+)</name>
        <dbReference type="ChEBI" id="CHEBI:29105"/>
        <label>1</label>
    </ligand>
</feature>
<dbReference type="Proteomes" id="UP000664859">
    <property type="component" value="Unassembled WGS sequence"/>
</dbReference>
<dbReference type="PROSITE" id="PS51133">
    <property type="entry name" value="ZF_TFIIS_2"/>
    <property type="match status" value="1"/>
</dbReference>
<feature type="binding site" evidence="9">
    <location>
        <position position="107"/>
    </location>
    <ligand>
        <name>Zn(2+)</name>
        <dbReference type="ChEBI" id="CHEBI:29105"/>
        <label>2</label>
    </ligand>
</feature>
<dbReference type="PROSITE" id="PS00466">
    <property type="entry name" value="ZF_TFIIS_1"/>
    <property type="match status" value="1"/>
</dbReference>
<evidence type="ECO:0000256" key="6">
    <source>
        <dbReference type="ARBA" id="ARBA00023163"/>
    </source>
</evidence>
<dbReference type="AlphaFoldDB" id="A0A836CG05"/>
<evidence type="ECO:0000256" key="4">
    <source>
        <dbReference type="ARBA" id="ARBA00022771"/>
    </source>
</evidence>
<accession>A0A836CG05</accession>
<feature type="binding site" evidence="9">
    <location>
        <position position="9"/>
    </location>
    <ligand>
        <name>Zn(2+)</name>
        <dbReference type="ChEBI" id="CHEBI:29105"/>
        <label>1</label>
    </ligand>
</feature>
<feature type="domain" description="TFIIS-type" evidence="11">
    <location>
        <begin position="70"/>
        <end position="112"/>
    </location>
</feature>
<evidence type="ECO:0000256" key="9">
    <source>
        <dbReference type="PIRSR" id="PIRSR005586-1"/>
    </source>
</evidence>
<dbReference type="PROSITE" id="PS01030">
    <property type="entry name" value="RNA_POL_M_15KD"/>
    <property type="match status" value="1"/>
</dbReference>
<comment type="similarity">
    <text evidence="8">Belongs to the archaeal rpoM/eukaryotic RPA12/RPB9/RPC11 RNA polymerase family.</text>
</comment>
<dbReference type="PANTHER" id="PTHR11239">
    <property type="entry name" value="DNA-DIRECTED RNA POLYMERASE"/>
    <property type="match status" value="1"/>
</dbReference>
<evidence type="ECO:0000313" key="13">
    <source>
        <dbReference type="Proteomes" id="UP000664859"/>
    </source>
</evidence>
<evidence type="ECO:0000256" key="3">
    <source>
        <dbReference type="ARBA" id="ARBA00022723"/>
    </source>
</evidence>
<dbReference type="GO" id="GO:0005736">
    <property type="term" value="C:RNA polymerase I complex"/>
    <property type="evidence" value="ECO:0007669"/>
    <property type="project" value="TreeGrafter"/>
</dbReference>
<comment type="subcellular location">
    <subcellularLocation>
        <location evidence="1">Nucleus</location>
        <location evidence="1">Nucleolus</location>
    </subcellularLocation>
</comment>
<dbReference type="PIRSF" id="PIRSF005586">
    <property type="entry name" value="RNApol_RpoM"/>
    <property type="match status" value="1"/>
</dbReference>
<proteinExistence type="inferred from homology"/>
<evidence type="ECO:0000256" key="2">
    <source>
        <dbReference type="ARBA" id="ARBA00022478"/>
    </source>
</evidence>
<gene>
    <name evidence="12" type="ORF">JKP88DRAFT_269773</name>
</gene>
<keyword evidence="6 8" id="KW-0804">Transcription</keyword>
<evidence type="ECO:0000259" key="11">
    <source>
        <dbReference type="PROSITE" id="PS51133"/>
    </source>
</evidence>
<organism evidence="12 13">
    <name type="scientific">Tribonema minus</name>
    <dbReference type="NCBI Taxonomy" id="303371"/>
    <lineage>
        <taxon>Eukaryota</taxon>
        <taxon>Sar</taxon>
        <taxon>Stramenopiles</taxon>
        <taxon>Ochrophyta</taxon>
        <taxon>PX clade</taxon>
        <taxon>Xanthophyceae</taxon>
        <taxon>Tribonematales</taxon>
        <taxon>Tribonemataceae</taxon>
        <taxon>Tribonema</taxon>
    </lineage>
</organism>